<dbReference type="GO" id="GO:0003735">
    <property type="term" value="F:structural constituent of ribosome"/>
    <property type="evidence" value="ECO:0007669"/>
    <property type="project" value="InterPro"/>
</dbReference>
<name>A0A7T0FYC3_9BACT</name>
<proteinExistence type="predicted"/>
<keyword evidence="2" id="KW-1185">Reference proteome</keyword>
<dbReference type="SUPFAM" id="SSF56053">
    <property type="entry name" value="Ribosomal protein L6"/>
    <property type="match status" value="1"/>
</dbReference>
<dbReference type="EMBL" id="CP039370">
    <property type="protein sequence ID" value="QPJ58521.1"/>
    <property type="molecule type" value="Genomic_DNA"/>
</dbReference>
<dbReference type="GO" id="GO:0005840">
    <property type="term" value="C:ribosome"/>
    <property type="evidence" value="ECO:0007669"/>
    <property type="project" value="InterPro"/>
</dbReference>
<evidence type="ECO:0000313" key="1">
    <source>
        <dbReference type="EMBL" id="QPJ58521.1"/>
    </source>
</evidence>
<evidence type="ECO:0000313" key="2">
    <source>
        <dbReference type="Proteomes" id="UP000594451"/>
    </source>
</evidence>
<dbReference type="GO" id="GO:0006412">
    <property type="term" value="P:translation"/>
    <property type="evidence" value="ECO:0007669"/>
    <property type="project" value="InterPro"/>
</dbReference>
<sequence>MYKIYLTNNLIGLKNNILYIKGLLGVLRINLKFKFNFYIENNYFIYKSSFNYTTFIKNAMLGSNNFFSKIIELNGLGFKFLKFENSILNIRLGSSVRYIKLDKKLDVNILNKEGTKIELKGIDRQKVG</sequence>
<protein>
    <submittedName>
        <fullName evidence="1">Uncharacterized protein</fullName>
    </submittedName>
</protein>
<dbReference type="InterPro" id="IPR036789">
    <property type="entry name" value="Ribosomal_uL6-like_a/b-dom_sf"/>
</dbReference>
<dbReference type="Gene3D" id="3.90.930.12">
    <property type="entry name" value="Ribosomal protein L6, alpha-beta domain"/>
    <property type="match status" value="1"/>
</dbReference>
<gene>
    <name evidence="1" type="ORF">E5P55_00970</name>
</gene>
<dbReference type="GO" id="GO:0019843">
    <property type="term" value="F:rRNA binding"/>
    <property type="evidence" value="ECO:0007669"/>
    <property type="project" value="InterPro"/>
</dbReference>
<dbReference type="KEGG" id="psup:E5P55_00970"/>
<dbReference type="AlphaFoldDB" id="A0A7T0FYC3"/>
<accession>A0A7T0FYC3</accession>
<reference evidence="1 2" key="1">
    <citation type="journal article" date="2020" name="Sci. Rep.">
        <title>Morphology, ultrastructure, genomics, and phylogeny of Euplotes vanleeuwenhoeki sp. nov. and its ultra-reduced endosymbiont Candidatus Pinguicoccus supinus sp. nov.</title>
        <authorList>
            <person name="Serra V."/>
            <person name="Gammuto L."/>
            <person name="Nitla V."/>
            <person name="Castelli M."/>
            <person name="Lanzoni O."/>
            <person name="Sassera D."/>
            <person name="Bandi C."/>
            <person name="Sandeep B.V."/>
            <person name="Verni F."/>
            <person name="Modeo L."/>
            <person name="Petroni G."/>
        </authorList>
    </citation>
    <scope>NUCLEOTIDE SEQUENCE [LARGE SCALE GENOMIC DNA]</scope>
    <source>
        <strain evidence="1 2">KKR18_Esm</strain>
    </source>
</reference>
<dbReference type="Proteomes" id="UP000594451">
    <property type="component" value="Chromosome"/>
</dbReference>
<organism evidence="1 2">
    <name type="scientific">Candidatus Pinguicoccus supinus</name>
    <dbReference type="NCBI Taxonomy" id="2529394"/>
    <lineage>
        <taxon>Bacteria</taxon>
        <taxon>Pseudomonadati</taxon>
        <taxon>Verrucomicrobiota</taxon>
        <taxon>Candidatus Pinguicoccus</taxon>
    </lineage>
</organism>